<evidence type="ECO:0000313" key="1">
    <source>
        <dbReference type="EMBL" id="CAK5105733.1"/>
    </source>
</evidence>
<sequence>MGRCTSKYQKDQKKQTRKIDEQLRKEVDVFREKKKILSFFHAFLSFNSLNLYFLDFSELKD</sequence>
<reference evidence="1" key="1">
    <citation type="submission" date="2023-11" db="EMBL/GenBank/DDBJ databases">
        <authorList>
            <person name="Poullet M."/>
        </authorList>
    </citation>
    <scope>NUCLEOTIDE SEQUENCE</scope>
    <source>
        <strain evidence="1">E1834</strain>
    </source>
</reference>
<keyword evidence="2" id="KW-1185">Reference proteome</keyword>
<protein>
    <submittedName>
        <fullName evidence="1">Uncharacterized protein</fullName>
    </submittedName>
</protein>
<gene>
    <name evidence="1" type="ORF">MENTE1834_LOCUS43305</name>
</gene>
<accession>A0ACB1AUC8</accession>
<dbReference type="Proteomes" id="UP001497535">
    <property type="component" value="Unassembled WGS sequence"/>
</dbReference>
<name>A0ACB1AUC8_MELEN</name>
<proteinExistence type="predicted"/>
<comment type="caution">
    <text evidence="1">The sequence shown here is derived from an EMBL/GenBank/DDBJ whole genome shotgun (WGS) entry which is preliminary data.</text>
</comment>
<dbReference type="EMBL" id="CAVMJV010000120">
    <property type="protein sequence ID" value="CAK5105733.1"/>
    <property type="molecule type" value="Genomic_DNA"/>
</dbReference>
<organism evidence="1 2">
    <name type="scientific">Meloidogyne enterolobii</name>
    <name type="common">Root-knot nematode worm</name>
    <name type="synonym">Meloidogyne mayaguensis</name>
    <dbReference type="NCBI Taxonomy" id="390850"/>
    <lineage>
        <taxon>Eukaryota</taxon>
        <taxon>Metazoa</taxon>
        <taxon>Ecdysozoa</taxon>
        <taxon>Nematoda</taxon>
        <taxon>Chromadorea</taxon>
        <taxon>Rhabditida</taxon>
        <taxon>Tylenchina</taxon>
        <taxon>Tylenchomorpha</taxon>
        <taxon>Tylenchoidea</taxon>
        <taxon>Meloidogynidae</taxon>
        <taxon>Meloidogyninae</taxon>
        <taxon>Meloidogyne</taxon>
    </lineage>
</organism>
<evidence type="ECO:0000313" key="2">
    <source>
        <dbReference type="Proteomes" id="UP001497535"/>
    </source>
</evidence>